<dbReference type="InterPro" id="IPR009014">
    <property type="entry name" value="Transketo_C/PFOR_II"/>
</dbReference>
<keyword evidence="4 13" id="KW-0479">Metal-binding</keyword>
<keyword evidence="15" id="KW-0670">Pyruvate</keyword>
<feature type="site" description="Important for catalytic activity" evidence="12">
    <location>
        <position position="31"/>
    </location>
</feature>
<comment type="catalytic activity">
    <reaction evidence="9 10">
        <text>oxidized [flavodoxin] + pyruvate + CoA + 2 H(+) = reduced [flavodoxin] + acetyl-CoA + CO2</text>
        <dbReference type="Rhea" id="RHEA:44140"/>
        <dbReference type="Rhea" id="RHEA-COMP:10622"/>
        <dbReference type="Rhea" id="RHEA-COMP:10623"/>
        <dbReference type="ChEBI" id="CHEBI:15361"/>
        <dbReference type="ChEBI" id="CHEBI:15378"/>
        <dbReference type="ChEBI" id="CHEBI:16526"/>
        <dbReference type="ChEBI" id="CHEBI:57287"/>
        <dbReference type="ChEBI" id="CHEBI:57288"/>
        <dbReference type="ChEBI" id="CHEBI:57618"/>
        <dbReference type="ChEBI" id="CHEBI:58210"/>
    </reaction>
</comment>
<evidence type="ECO:0000256" key="8">
    <source>
        <dbReference type="ARBA" id="ARBA00023014"/>
    </source>
</evidence>
<feature type="binding site" evidence="13">
    <location>
        <position position="748"/>
    </location>
    <ligand>
        <name>[4Fe-4S] cluster</name>
        <dbReference type="ChEBI" id="CHEBI:49883"/>
        <label>2</label>
    </ligand>
</feature>
<feature type="binding site" evidence="13">
    <location>
        <position position="701"/>
    </location>
    <ligand>
        <name>[4Fe-4S] cluster</name>
        <dbReference type="ChEBI" id="CHEBI:49883"/>
        <label>2</label>
    </ligand>
</feature>
<dbReference type="EC" id="1.2.7.-" evidence="10"/>
<sequence>MSGKMKTMDGNAAAAWISYAFTDVAAIYPITPSTPMAENVDEWTAQGKKNLFGQPVRLMEMQSEAGAAGAVHGALQAGALTTTYTASQGLLLMIPNLYKIAGELLPGVFHVSARALATNSLNIFGDHQDVMAVRQTGCAMLAENNVQQVMDLSAVAHLSAIKGRVPFINFFDGFRTSHEIQKIEVLEHEALAPLLDQEALNLFRRNALNPDHPVIRGTAQNPDIYFQEREASNRFYQALPDIVEGYMAEIYRITGREYHLFDYYGSPDAEQIIIAMGSVCDTIQEVVDAMIDSGEKVGLVSVHLFRPFSLAHFMAKIPASVKRIAVLDRTKEPGAQAEPLCLDVKNAFYHHDNPPLIVGGRYALGGKDVLPGHIVSVFENLKKPLPMDGFTVGIFDDVTHTSLPVPAYDIHVSREGITACKFWGLGSDGTVSANKNAIKIIGDNTSMFAQAYFAYDSKKSGGITMSHLRFGKRPITSPYLIHNADFIACSQQSYVDKYDLLDGINPGGIFLLNCTWFGEEVERHLPNKMKRIIARQGVRFYTLNAVDIARKLGLGGRFNMLMQAAFFKLTDIIDAKTASEHLKKAVAKSYGSKGQNVVDMNNAAIDLGMDALQEIIVPDHWAYVEEEANNDGKLMPDFIRNILEPMNRQNGDKLPVSAFLGMEDGTFPPGTAAWEKRGIAMQVPVWQPEGCTQCNQCAFICPHAAIRPALLSSEEREAAPVALLSKVAQGAKHYEYHLAVSPLDCSGCGNCVDICPSKGKALAMKPLDSQRHMVPVWDHALALAPKENPFSKATVKGCQFEPPLLEFSGACAGCGETPYARLITQLFGDRMMIANATGCSSIWGASAPSIPWTTNHKGQGPAWANSLFEDNAEFGLGMMLGGRAIREQLASDAASVLERPLHPDLQQALRDWLEHKDLGEGTRARAEKLSALLAAEKGDDDLLNRLYQNQDYFTKRSQWIFGGDGWAYDIGFGGLDHVLASGEDVNILVFDTEVYSNTGGQSSKSTPVAAIAKFAAEGKRTRKKDLGMMAVSYGNVYVAQVAMGADKAQTLRAIAEAEAWPGPSLVIAYAACINHGLKAGMGRSISEAKRAVEAGYWHLWRYNPQLLAKGKNPFILDSEEPEESFRDFLMGEVRYASLGRTSPEVADSLFAQTEQDAKDRYAQYRRLAGE</sequence>
<dbReference type="CDD" id="cd03377">
    <property type="entry name" value="TPP_PFOR_PNO"/>
    <property type="match status" value="1"/>
</dbReference>
<reference evidence="15" key="1">
    <citation type="journal article" date="2018" name="Genome Biol.">
        <title>SKESA: strategic k-mer extension for scrupulous assemblies.</title>
        <authorList>
            <person name="Souvorov A."/>
            <person name="Agarwala R."/>
            <person name="Lipman D.J."/>
        </authorList>
    </citation>
    <scope>NUCLEOTIDE SEQUENCE</scope>
    <source>
        <strain evidence="15">CAVp300</strain>
    </source>
</reference>
<dbReference type="Gene3D" id="3.30.70.20">
    <property type="match status" value="1"/>
</dbReference>
<evidence type="ECO:0000256" key="9">
    <source>
        <dbReference type="ARBA" id="ARBA00048963"/>
    </source>
</evidence>
<feature type="binding site" evidence="13">
    <location>
        <position position="694"/>
    </location>
    <ligand>
        <name>[4Fe-4S] cluster</name>
        <dbReference type="ChEBI" id="CHEBI:49883"/>
        <label>1</label>
    </ligand>
</feature>
<feature type="binding site" evidence="11">
    <location>
        <begin position="963"/>
        <end position="966"/>
    </location>
    <ligand>
        <name>thiamine diphosphate</name>
        <dbReference type="ChEBI" id="CHEBI:58937"/>
    </ligand>
</feature>
<feature type="binding site" evidence="13">
    <location>
        <position position="755"/>
    </location>
    <ligand>
        <name>[4Fe-4S] cluster</name>
        <dbReference type="ChEBI" id="CHEBI:49883"/>
        <label>1</label>
    </ligand>
</feature>
<dbReference type="Pfam" id="PF12838">
    <property type="entry name" value="Fer4_7"/>
    <property type="match status" value="1"/>
</dbReference>
<dbReference type="InterPro" id="IPR017900">
    <property type="entry name" value="4Fe4S_Fe_S_CS"/>
</dbReference>
<dbReference type="Gene3D" id="3.40.920.10">
    <property type="entry name" value="Pyruvate-ferredoxin oxidoreductase, PFOR, domain III"/>
    <property type="match status" value="1"/>
</dbReference>
<evidence type="ECO:0000256" key="4">
    <source>
        <dbReference type="ARBA" id="ARBA00022723"/>
    </source>
</evidence>
<dbReference type="PROSITE" id="PS00198">
    <property type="entry name" value="4FE4S_FER_1"/>
    <property type="match status" value="1"/>
</dbReference>
<feature type="site" description="Important for catalytic activity" evidence="12">
    <location>
        <position position="997"/>
    </location>
</feature>
<dbReference type="InterPro" id="IPR011766">
    <property type="entry name" value="TPP_enzyme_TPP-bd"/>
</dbReference>
<keyword evidence="8 13" id="KW-0411">Iron-sulfur</keyword>
<dbReference type="SUPFAM" id="SSF52518">
    <property type="entry name" value="Thiamin diphosphate-binding fold (THDP-binding)"/>
    <property type="match status" value="2"/>
</dbReference>
<dbReference type="InterPro" id="IPR019456">
    <property type="entry name" value="Pyrv-flavodox_OxRtase_EKR"/>
</dbReference>
<evidence type="ECO:0000256" key="13">
    <source>
        <dbReference type="PIRSR" id="PIRSR000159-50"/>
    </source>
</evidence>
<dbReference type="FunFam" id="3.40.50.920:FF:000007">
    <property type="entry name" value="Pyruvate:ferredoxin (Flavodoxin) oxidoreductase"/>
    <property type="match status" value="1"/>
</dbReference>
<keyword evidence="5 10" id="KW-0249">Electron transport</keyword>
<feature type="site" description="Important for catalytic activity" evidence="12">
    <location>
        <position position="64"/>
    </location>
</feature>
<evidence type="ECO:0000256" key="1">
    <source>
        <dbReference type="ARBA" id="ARBA00009032"/>
    </source>
</evidence>
<dbReference type="FunFam" id="3.40.920.10:FF:000001">
    <property type="entry name" value="Pyruvate:ferredoxin (Flavodoxin) oxidoreductase"/>
    <property type="match status" value="1"/>
</dbReference>
<keyword evidence="3 13" id="KW-0004">4Fe-4S</keyword>
<feature type="binding site" evidence="11">
    <location>
        <begin position="992"/>
        <end position="997"/>
    </location>
    <ligand>
        <name>thiamine diphosphate</name>
        <dbReference type="ChEBI" id="CHEBI:58937"/>
    </ligand>
</feature>
<comment type="cofactor">
    <cofactor evidence="13">
        <name>[4Fe-4S] cluster</name>
        <dbReference type="ChEBI" id="CHEBI:49883"/>
    </cofactor>
    <text evidence="13">Binds 3 [4Fe-4S] clusters per subunit.</text>
</comment>
<dbReference type="SUPFAM" id="SSF53323">
    <property type="entry name" value="Pyruvate-ferredoxin oxidoreductase, PFOR, domain III"/>
    <property type="match status" value="1"/>
</dbReference>
<dbReference type="InterPro" id="IPR033412">
    <property type="entry name" value="PFOR_II"/>
</dbReference>
<dbReference type="CDD" id="cd07034">
    <property type="entry name" value="TPP_PYR_PFOR_IOR-alpha_like"/>
    <property type="match status" value="1"/>
</dbReference>
<evidence type="ECO:0000256" key="3">
    <source>
        <dbReference type="ARBA" id="ARBA00022485"/>
    </source>
</evidence>
<feature type="binding site" evidence="11">
    <location>
        <position position="114"/>
    </location>
    <ligand>
        <name>pyruvate</name>
        <dbReference type="ChEBI" id="CHEBI:15361"/>
    </ligand>
</feature>
<dbReference type="Pfam" id="PF01855">
    <property type="entry name" value="POR_N"/>
    <property type="match status" value="1"/>
</dbReference>
<dbReference type="PIRSF" id="PIRSF000159">
    <property type="entry name" value="NifJ"/>
    <property type="match status" value="1"/>
</dbReference>
<dbReference type="SUPFAM" id="SSF54862">
    <property type="entry name" value="4Fe-4S ferredoxins"/>
    <property type="match status" value="1"/>
</dbReference>
<dbReference type="PROSITE" id="PS51379">
    <property type="entry name" value="4FE4S_FER_2"/>
    <property type="match status" value="2"/>
</dbReference>
<evidence type="ECO:0000313" key="16">
    <source>
        <dbReference type="Proteomes" id="UP000867740"/>
    </source>
</evidence>
<feature type="domain" description="4Fe-4S ferredoxin-type" evidence="14">
    <location>
        <begin position="736"/>
        <end position="767"/>
    </location>
</feature>
<proteinExistence type="inferred from homology"/>
<evidence type="ECO:0000256" key="10">
    <source>
        <dbReference type="PIRNR" id="PIRNR000159"/>
    </source>
</evidence>
<feature type="binding site" evidence="11">
    <location>
        <position position="64"/>
    </location>
    <ligand>
        <name>thiamine diphosphate</name>
        <dbReference type="ChEBI" id="CHEBI:58937"/>
    </ligand>
</feature>
<comment type="similarity">
    <text evidence="1 10">Belongs to the pyruvate:ferredoxin/flavodoxin oxidoreductase family.</text>
</comment>
<dbReference type="InterPro" id="IPR050722">
    <property type="entry name" value="Pyruvate:ferred/Flavod_OxRd"/>
</dbReference>
<reference evidence="15" key="2">
    <citation type="submission" date="2020-10" db="EMBL/GenBank/DDBJ databases">
        <authorList>
            <consortium name="NCBI Pathogen Detection Project"/>
        </authorList>
    </citation>
    <scope>NUCLEOTIDE SEQUENCE</scope>
    <source>
        <strain evidence="15">CAVp300</strain>
    </source>
</reference>
<feature type="binding site" evidence="11">
    <location>
        <position position="31"/>
    </location>
    <ligand>
        <name>pyruvate</name>
        <dbReference type="ChEBI" id="CHEBI:15361"/>
    </ligand>
</feature>
<dbReference type="Gene3D" id="4.10.780.10">
    <property type="entry name" value="Pyruvate-flavodoxin oxidoreductase, EKR domain"/>
    <property type="match status" value="1"/>
</dbReference>
<dbReference type="FunFam" id="3.40.50.970:FF:000041">
    <property type="entry name" value="Pyruvate:ferredoxin (Flavodoxin) oxidoreductase"/>
    <property type="match status" value="1"/>
</dbReference>
<keyword evidence="6 10" id="KW-0560">Oxidoreductase</keyword>
<dbReference type="InterPro" id="IPR002869">
    <property type="entry name" value="Pyrv_flavodox_OxRed_cen"/>
</dbReference>
<evidence type="ECO:0000256" key="12">
    <source>
        <dbReference type="PIRSR" id="PIRSR000159-2"/>
    </source>
</evidence>
<dbReference type="InterPro" id="IPR011895">
    <property type="entry name" value="Pyrv_flavodox_OxRed"/>
</dbReference>
<dbReference type="Gene3D" id="3.40.50.920">
    <property type="match status" value="1"/>
</dbReference>
<evidence type="ECO:0000256" key="6">
    <source>
        <dbReference type="ARBA" id="ARBA00023002"/>
    </source>
</evidence>
<feature type="binding site" evidence="13">
    <location>
        <position position="839"/>
    </location>
    <ligand>
        <name>[4Fe-4S] cluster</name>
        <dbReference type="ChEBI" id="CHEBI:49883"/>
        <label>3</label>
    </ligand>
</feature>
<evidence type="ECO:0000256" key="11">
    <source>
        <dbReference type="PIRSR" id="PIRSR000159-1"/>
    </source>
</evidence>
<dbReference type="SUPFAM" id="SSF52922">
    <property type="entry name" value="TK C-terminal domain-like"/>
    <property type="match status" value="1"/>
</dbReference>
<dbReference type="GO" id="GO:0005506">
    <property type="term" value="F:iron ion binding"/>
    <property type="evidence" value="ECO:0007669"/>
    <property type="project" value="InterPro"/>
</dbReference>
<feature type="domain" description="4Fe-4S ferredoxin-type" evidence="14">
    <location>
        <begin position="682"/>
        <end position="711"/>
    </location>
</feature>
<dbReference type="SMART" id="SM00890">
    <property type="entry name" value="EKR"/>
    <property type="match status" value="1"/>
</dbReference>
<dbReference type="InterPro" id="IPR017896">
    <property type="entry name" value="4Fe4S_Fe-S-bd"/>
</dbReference>
<evidence type="ECO:0000259" key="14">
    <source>
        <dbReference type="PROSITE" id="PS51379"/>
    </source>
</evidence>
<feature type="binding site" evidence="11">
    <location>
        <position position="816"/>
    </location>
    <ligand>
        <name>thiamine diphosphate</name>
        <dbReference type="ChEBI" id="CHEBI:58937"/>
    </ligand>
</feature>
<feature type="binding site" evidence="13">
    <location>
        <position position="1072"/>
    </location>
    <ligand>
        <name>[4Fe-4S] cluster</name>
        <dbReference type="ChEBI" id="CHEBI:49883"/>
        <label>3</label>
    </ligand>
</feature>
<feature type="binding site" evidence="13">
    <location>
        <position position="811"/>
    </location>
    <ligand>
        <name>[4Fe-4S] cluster</name>
        <dbReference type="ChEBI" id="CHEBI:49883"/>
        <label>3</label>
    </ligand>
</feature>
<dbReference type="InterPro" id="IPR037112">
    <property type="entry name" value="Pyrv-flavodox_OxR_EKR_sf"/>
</dbReference>
<accession>A0A9P3WF53</accession>
<dbReference type="GO" id="GO:0022900">
    <property type="term" value="P:electron transport chain"/>
    <property type="evidence" value="ECO:0007669"/>
    <property type="project" value="InterPro"/>
</dbReference>
<dbReference type="AlphaFoldDB" id="A0A9P3WF53"/>
<feature type="binding site" evidence="13">
    <location>
        <position position="745"/>
    </location>
    <ligand>
        <name>[4Fe-4S] cluster</name>
        <dbReference type="ChEBI" id="CHEBI:49883"/>
        <label>2</label>
    </ligand>
</feature>
<evidence type="ECO:0000256" key="5">
    <source>
        <dbReference type="ARBA" id="ARBA00022982"/>
    </source>
</evidence>
<dbReference type="GO" id="GO:0016903">
    <property type="term" value="F:oxidoreductase activity, acting on the aldehyde or oxo group of donors"/>
    <property type="evidence" value="ECO:0007669"/>
    <property type="project" value="InterPro"/>
</dbReference>
<comment type="caution">
    <text evidence="15">The sequence shown here is derived from an EMBL/GenBank/DDBJ whole genome shotgun (WGS) entry which is preliminary data.</text>
</comment>
<dbReference type="Pfam" id="PF10371">
    <property type="entry name" value="EKR"/>
    <property type="match status" value="1"/>
</dbReference>
<dbReference type="GO" id="GO:0044281">
    <property type="term" value="P:small molecule metabolic process"/>
    <property type="evidence" value="ECO:0007669"/>
    <property type="project" value="UniProtKB-ARBA"/>
</dbReference>
<dbReference type="Pfam" id="PF17147">
    <property type="entry name" value="PFOR_II"/>
    <property type="match status" value="1"/>
</dbReference>
<dbReference type="GO" id="GO:0051539">
    <property type="term" value="F:4 iron, 4 sulfur cluster binding"/>
    <property type="evidence" value="ECO:0007669"/>
    <property type="project" value="UniProtKB-KW"/>
</dbReference>
<dbReference type="PANTHER" id="PTHR32154:SF0">
    <property type="entry name" value="PYRUVATE-FLAVODOXIN OXIDOREDUCTASE-RELATED"/>
    <property type="match status" value="1"/>
</dbReference>
<keyword evidence="2 10" id="KW-0813">Transport</keyword>
<dbReference type="RefSeq" id="WP_047370274.1">
    <property type="nucleotide sequence ID" value="NZ_CABMNU010000005.1"/>
</dbReference>
<dbReference type="Gene3D" id="3.40.50.970">
    <property type="match status" value="2"/>
</dbReference>
<dbReference type="Proteomes" id="UP000867740">
    <property type="component" value="Unassembled WGS sequence"/>
</dbReference>
<dbReference type="GO" id="GO:0030976">
    <property type="term" value="F:thiamine pyrophosphate binding"/>
    <property type="evidence" value="ECO:0007669"/>
    <property type="project" value="InterPro"/>
</dbReference>
<protein>
    <recommendedName>
        <fullName evidence="10">Pyruvate-flavodoxin oxidoreductase</fullName>
        <ecNumber evidence="10">1.2.7.-</ecNumber>
    </recommendedName>
</protein>
<comment type="function">
    <text evidence="10">Oxidoreductase required for the transfer of electrons from pyruvate to flavodoxin.</text>
</comment>
<feature type="binding site" evidence="13">
    <location>
        <position position="814"/>
    </location>
    <ligand>
        <name>[4Fe-4S] cluster</name>
        <dbReference type="ChEBI" id="CHEBI:49883"/>
        <label>3</label>
    </ligand>
</feature>
<feature type="site" description="Important for catalytic activity" evidence="12">
    <location>
        <position position="114"/>
    </location>
</feature>
<keyword evidence="7 13" id="KW-0408">Iron</keyword>
<feature type="binding site" evidence="13">
    <location>
        <position position="697"/>
    </location>
    <ligand>
        <name>[4Fe-4S] cluster</name>
        <dbReference type="ChEBI" id="CHEBI:49883"/>
        <label>1</label>
    </ligand>
</feature>
<dbReference type="NCBIfam" id="TIGR02176">
    <property type="entry name" value="pyruv_ox_red"/>
    <property type="match status" value="1"/>
</dbReference>
<dbReference type="GO" id="GO:0006979">
    <property type="term" value="P:response to oxidative stress"/>
    <property type="evidence" value="ECO:0007669"/>
    <property type="project" value="TreeGrafter"/>
</dbReference>
<organism evidence="15 16">
    <name type="scientific">Kluyvera intermedia</name>
    <name type="common">Enterobacter intermedius</name>
    <dbReference type="NCBI Taxonomy" id="61648"/>
    <lineage>
        <taxon>Bacteria</taxon>
        <taxon>Pseudomonadati</taxon>
        <taxon>Pseudomonadota</taxon>
        <taxon>Gammaproteobacteria</taxon>
        <taxon>Enterobacterales</taxon>
        <taxon>Enterobacteriaceae</taxon>
        <taxon>Kluyvera</taxon>
    </lineage>
</organism>
<feature type="binding site" evidence="11">
    <location>
        <position position="839"/>
    </location>
    <ligand>
        <name>thiamine diphosphate</name>
        <dbReference type="ChEBI" id="CHEBI:58937"/>
    </ligand>
</feature>
<feature type="binding site" evidence="13">
    <location>
        <position position="751"/>
    </location>
    <ligand>
        <name>[4Fe-4S] cluster</name>
        <dbReference type="ChEBI" id="CHEBI:49883"/>
        <label>2</label>
    </ligand>
</feature>
<evidence type="ECO:0000256" key="7">
    <source>
        <dbReference type="ARBA" id="ARBA00023004"/>
    </source>
</evidence>
<dbReference type="EMBL" id="DACSUM010000025">
    <property type="protein sequence ID" value="HAT3582773.1"/>
    <property type="molecule type" value="Genomic_DNA"/>
</dbReference>
<evidence type="ECO:0000313" key="15">
    <source>
        <dbReference type="EMBL" id="HAT3582773.1"/>
    </source>
</evidence>
<name>A0A9P3WF53_KLUIN</name>
<feature type="binding site" evidence="13">
    <location>
        <position position="691"/>
    </location>
    <ligand>
        <name>[4Fe-4S] cluster</name>
        <dbReference type="ChEBI" id="CHEBI:49883"/>
        <label>1</label>
    </ligand>
</feature>
<dbReference type="PANTHER" id="PTHR32154">
    <property type="entry name" value="PYRUVATE-FLAVODOXIN OXIDOREDUCTASE-RELATED"/>
    <property type="match status" value="1"/>
</dbReference>
<evidence type="ECO:0000256" key="2">
    <source>
        <dbReference type="ARBA" id="ARBA00022448"/>
    </source>
</evidence>
<dbReference type="Pfam" id="PF02775">
    <property type="entry name" value="TPP_enzyme_C"/>
    <property type="match status" value="1"/>
</dbReference>
<dbReference type="Pfam" id="PF01558">
    <property type="entry name" value="POR"/>
    <property type="match status" value="1"/>
</dbReference>
<gene>
    <name evidence="15" type="primary">nifJ</name>
    <name evidence="15" type="ORF">I8531_003098</name>
</gene>
<dbReference type="FunFam" id="3.40.50.970:FF:000012">
    <property type="entry name" value="Pyruvate:ferredoxin (Flavodoxin) oxidoreductase"/>
    <property type="match status" value="1"/>
</dbReference>
<dbReference type="InterPro" id="IPR019752">
    <property type="entry name" value="Pyrv/ketoisovalerate_OxRed_cat"/>
</dbReference>
<dbReference type="InterPro" id="IPR002880">
    <property type="entry name" value="Pyrv_Fd/Flavodoxin_OxRdtase_N"/>
</dbReference>
<dbReference type="InterPro" id="IPR029061">
    <property type="entry name" value="THDP-binding"/>
</dbReference>